<name>X1BJX8_9ZZZZ</name>
<gene>
    <name evidence="1" type="ORF">S01H4_29963</name>
</gene>
<evidence type="ECO:0000313" key="1">
    <source>
        <dbReference type="EMBL" id="GAG84393.1"/>
    </source>
</evidence>
<reference evidence="1" key="1">
    <citation type="journal article" date="2014" name="Front. Microbiol.">
        <title>High frequency of phylogenetically diverse reductive dehalogenase-homologous genes in deep subseafloor sedimentary metagenomes.</title>
        <authorList>
            <person name="Kawai M."/>
            <person name="Futagami T."/>
            <person name="Toyoda A."/>
            <person name="Takaki Y."/>
            <person name="Nishi S."/>
            <person name="Hori S."/>
            <person name="Arai W."/>
            <person name="Tsubouchi T."/>
            <person name="Morono Y."/>
            <person name="Uchiyama I."/>
            <person name="Ito T."/>
            <person name="Fujiyama A."/>
            <person name="Inagaki F."/>
            <person name="Takami H."/>
        </authorList>
    </citation>
    <scope>NUCLEOTIDE SEQUENCE</scope>
    <source>
        <strain evidence="1">Expedition CK06-06</strain>
    </source>
</reference>
<dbReference type="AlphaFoldDB" id="X1BJX8"/>
<organism evidence="1">
    <name type="scientific">marine sediment metagenome</name>
    <dbReference type="NCBI Taxonomy" id="412755"/>
    <lineage>
        <taxon>unclassified sequences</taxon>
        <taxon>metagenomes</taxon>
        <taxon>ecological metagenomes</taxon>
    </lineage>
</organism>
<proteinExistence type="predicted"/>
<comment type="caution">
    <text evidence="1">The sequence shown here is derived from an EMBL/GenBank/DDBJ whole genome shotgun (WGS) entry which is preliminary data.</text>
</comment>
<protein>
    <submittedName>
        <fullName evidence="1">Uncharacterized protein</fullName>
    </submittedName>
</protein>
<sequence>MKNIIVKNPKGTVARNFSSDPIGRKYVDITYGKRGRLGSFLLFKRKKRIKIPKNSKVMLIQNNSPRVGFVKIRIKIGRRKRR</sequence>
<accession>X1BJX8</accession>
<dbReference type="EMBL" id="BART01015434">
    <property type="protein sequence ID" value="GAG84393.1"/>
    <property type="molecule type" value="Genomic_DNA"/>
</dbReference>